<evidence type="ECO:0000256" key="1">
    <source>
        <dbReference type="ARBA" id="ARBA00006040"/>
    </source>
</evidence>
<dbReference type="Pfam" id="PF01432">
    <property type="entry name" value="Peptidase_M3"/>
    <property type="match status" value="1"/>
</dbReference>
<feature type="signal peptide" evidence="8">
    <location>
        <begin position="1"/>
        <end position="25"/>
    </location>
</feature>
<dbReference type="GO" id="GO:0006508">
    <property type="term" value="P:proteolysis"/>
    <property type="evidence" value="ECO:0007669"/>
    <property type="project" value="UniProtKB-KW"/>
</dbReference>
<dbReference type="GO" id="GO:0004222">
    <property type="term" value="F:metalloendopeptidase activity"/>
    <property type="evidence" value="ECO:0007669"/>
    <property type="project" value="InterPro"/>
</dbReference>
<sequence length="672" mass="76855">MMKKQHFKFTALCMLGLGMSQMALAETPQRQTLPSFQAKDIPAMCNAKIADVKKQLKAFENKPLKNETAAAPVLAEWDRIFASFEDFYGPIGLYSNVDPDEALRRAAEDCEIKISQFQTDVYQNPKLYQQIKKIKIADPIEAKFREDILEGFEKTGIQLSADKQARLKAIFDELAKIEQEYARNVRDNPEKLEFSPDELKGLPQSYIDGLKKSDKGNYLLGFEYPDYRPFMELADNDDARKRYQIAFTRRGGEKNLALLKQAMDLRYELAQLFGKSSYAEWVLQSRMAKNPETVNKFLAEVHATVAPLEKKEVQTLREFKAQSLNIPVEQASIERWSEAYWSEKLRKAKYQVDQEQLRQYFPTQASQDWLFAISENLYGIKFKPAKVEVWQDEVEYYDVTDAKTGQLLGGLYMDKFPRKGKYGHAAVWGVYGGSSLTRRKPISALVTNFNRNGLNSDELETFVHEFGHALHGILSNTRFSSQSGTSVERDFVEAPSQMYEEWARRKETLSKVADYCKPDCPRVDDALITKLNAVHSYGRGLHYARQTLYAQYDMALHGSDAREVQPLKVWEKMEGETALGYVPTTEFPGQFGHIMGGYQVGYYGYMWSEVMALDMLSAFGDNLNNPEVGQHYRQTILSQGGQKPAKALVKDFLGREPDNKAFFDEITGQRVK</sequence>
<dbReference type="InterPro" id="IPR045090">
    <property type="entry name" value="Pept_M3A_M3B"/>
</dbReference>
<proteinExistence type="inferred from homology"/>
<reference evidence="10 11" key="1">
    <citation type="submission" date="2019-07" db="EMBL/GenBank/DDBJ databases">
        <title>Whole genome shotgun sequence of Acinetobacter johnsonii NBRC 102197.</title>
        <authorList>
            <person name="Hosoyama A."/>
            <person name="Uohara A."/>
            <person name="Ohji S."/>
            <person name="Ichikawa N."/>
        </authorList>
    </citation>
    <scope>NUCLEOTIDE SEQUENCE [LARGE SCALE GENOMIC DNA]</scope>
    <source>
        <strain evidence="10 11">NBRC 102197</strain>
    </source>
</reference>
<evidence type="ECO:0000256" key="6">
    <source>
        <dbReference type="ARBA" id="ARBA00023049"/>
    </source>
</evidence>
<keyword evidence="4 7" id="KW-0378">Hydrolase</keyword>
<dbReference type="PANTHER" id="PTHR11804">
    <property type="entry name" value="PROTEASE M3 THIMET OLIGOPEPTIDASE-RELATED"/>
    <property type="match status" value="1"/>
</dbReference>
<keyword evidence="3 7" id="KW-0479">Metal-binding</keyword>
<dbReference type="SUPFAM" id="SSF55486">
    <property type="entry name" value="Metalloproteases ('zincins'), catalytic domain"/>
    <property type="match status" value="1"/>
</dbReference>
<dbReference type="GO" id="GO:0046872">
    <property type="term" value="F:metal ion binding"/>
    <property type="evidence" value="ECO:0007669"/>
    <property type="project" value="UniProtKB-UniRule"/>
</dbReference>
<dbReference type="EMBL" id="BJUJ01000004">
    <property type="protein sequence ID" value="GEK43030.1"/>
    <property type="molecule type" value="Genomic_DNA"/>
</dbReference>
<comment type="cofactor">
    <cofactor evidence="7">
        <name>Zn(2+)</name>
        <dbReference type="ChEBI" id="CHEBI:29105"/>
    </cofactor>
    <text evidence="7">Binds 1 zinc ion.</text>
</comment>
<dbReference type="InterPro" id="IPR001567">
    <property type="entry name" value="Pept_M3A_M3B_dom"/>
</dbReference>
<comment type="caution">
    <text evidence="10">The sequence shown here is derived from an EMBL/GenBank/DDBJ whole genome shotgun (WGS) entry which is preliminary data.</text>
</comment>
<comment type="similarity">
    <text evidence="1 7">Belongs to the peptidase M3 family.</text>
</comment>
<dbReference type="Gene3D" id="1.10.1370.10">
    <property type="entry name" value="Neurolysin, domain 3"/>
    <property type="match status" value="1"/>
</dbReference>
<dbReference type="Gene3D" id="3.40.390.10">
    <property type="entry name" value="Collagenase (Catalytic Domain)"/>
    <property type="match status" value="1"/>
</dbReference>
<evidence type="ECO:0000256" key="5">
    <source>
        <dbReference type="ARBA" id="ARBA00022833"/>
    </source>
</evidence>
<dbReference type="InterPro" id="IPR024079">
    <property type="entry name" value="MetalloPept_cat_dom_sf"/>
</dbReference>
<feature type="domain" description="Peptidase M3A/M3B catalytic" evidence="9">
    <location>
        <begin position="231"/>
        <end position="665"/>
    </location>
</feature>
<feature type="chain" id="PRO_5043898628" evidence="8">
    <location>
        <begin position="26"/>
        <end position="672"/>
    </location>
</feature>
<evidence type="ECO:0000256" key="2">
    <source>
        <dbReference type="ARBA" id="ARBA00022670"/>
    </source>
</evidence>
<keyword evidence="8" id="KW-0732">Signal</keyword>
<evidence type="ECO:0000313" key="10">
    <source>
        <dbReference type="EMBL" id="GEK43030.1"/>
    </source>
</evidence>
<dbReference type="CDD" id="cd06455">
    <property type="entry name" value="M3A_TOP"/>
    <property type="match status" value="1"/>
</dbReference>
<dbReference type="Gene3D" id="1.10.1370.40">
    <property type="match status" value="1"/>
</dbReference>
<accession>A0AAV3W9A6</accession>
<dbReference type="GO" id="GO:0006518">
    <property type="term" value="P:peptide metabolic process"/>
    <property type="evidence" value="ECO:0007669"/>
    <property type="project" value="TreeGrafter"/>
</dbReference>
<evidence type="ECO:0000256" key="3">
    <source>
        <dbReference type="ARBA" id="ARBA00022723"/>
    </source>
</evidence>
<evidence type="ECO:0000259" key="9">
    <source>
        <dbReference type="Pfam" id="PF01432"/>
    </source>
</evidence>
<keyword evidence="5 7" id="KW-0862">Zinc</keyword>
<dbReference type="InterPro" id="IPR024077">
    <property type="entry name" value="Neurolysin/TOP_dom2"/>
</dbReference>
<dbReference type="Proteomes" id="UP000321274">
    <property type="component" value="Unassembled WGS sequence"/>
</dbReference>
<evidence type="ECO:0000256" key="7">
    <source>
        <dbReference type="RuleBase" id="RU003435"/>
    </source>
</evidence>
<dbReference type="PANTHER" id="PTHR11804:SF84">
    <property type="entry name" value="SACCHAROLYSIN"/>
    <property type="match status" value="1"/>
</dbReference>
<organism evidence="10 11">
    <name type="scientific">Acinetobacter johnsonii</name>
    <dbReference type="NCBI Taxonomy" id="40214"/>
    <lineage>
        <taxon>Bacteria</taxon>
        <taxon>Pseudomonadati</taxon>
        <taxon>Pseudomonadota</taxon>
        <taxon>Gammaproteobacteria</taxon>
        <taxon>Moraxellales</taxon>
        <taxon>Moraxellaceae</taxon>
        <taxon>Acinetobacter</taxon>
    </lineage>
</organism>
<name>A0AAV3W9A6_ACIJO</name>
<evidence type="ECO:0000256" key="8">
    <source>
        <dbReference type="SAM" id="SignalP"/>
    </source>
</evidence>
<dbReference type="AlphaFoldDB" id="A0AAV3W9A6"/>
<keyword evidence="2 7" id="KW-0645">Protease</keyword>
<evidence type="ECO:0000313" key="11">
    <source>
        <dbReference type="Proteomes" id="UP000321274"/>
    </source>
</evidence>
<keyword evidence="6 7" id="KW-0482">Metalloprotease</keyword>
<gene>
    <name evidence="10" type="primary">thoP1</name>
    <name evidence="10" type="ORF">AJO04nite_02880</name>
</gene>
<protein>
    <submittedName>
        <fullName evidence="10">Zn-dependent oligopeptidase</fullName>
    </submittedName>
</protein>
<evidence type="ECO:0000256" key="4">
    <source>
        <dbReference type="ARBA" id="ARBA00022801"/>
    </source>
</evidence>